<comment type="caution">
    <text evidence="18">Lacks conserved residue(s) required for the propagation of feature annotation.</text>
</comment>
<keyword evidence="8 18" id="KW-0201">Cytochrome c-type biogenesis</keyword>
<evidence type="ECO:0000256" key="2">
    <source>
        <dbReference type="ARBA" id="ARBA00007241"/>
    </source>
</evidence>
<keyword evidence="22" id="KW-1185">Reference proteome</keyword>
<comment type="subcellular location">
    <subcellularLocation>
        <location evidence="1 18">Cell inner membrane</location>
        <topology evidence="1 18">Multi-pass membrane protein</topology>
    </subcellularLocation>
</comment>
<keyword evidence="10 18" id="KW-1133">Transmembrane helix</keyword>
<feature type="disulfide bond" description="Redox-active" evidence="18">
    <location>
        <begin position="516"/>
        <end position="519"/>
    </location>
</feature>
<dbReference type="InterPro" id="IPR035671">
    <property type="entry name" value="DsbD_gamma"/>
</dbReference>
<evidence type="ECO:0000256" key="1">
    <source>
        <dbReference type="ARBA" id="ARBA00004429"/>
    </source>
</evidence>
<evidence type="ECO:0000256" key="9">
    <source>
        <dbReference type="ARBA" id="ARBA00022982"/>
    </source>
</evidence>
<evidence type="ECO:0000256" key="8">
    <source>
        <dbReference type="ARBA" id="ARBA00022748"/>
    </source>
</evidence>
<reference evidence="21 22" key="1">
    <citation type="submission" date="2017-08" db="EMBL/GenBank/DDBJ databases">
        <title>Halovibrio sewagensis sp. nov., isolated from wastewater of high salinity.</title>
        <authorList>
            <person name="Dong X."/>
            <person name="Zhang G."/>
        </authorList>
    </citation>
    <scope>NUCLEOTIDE SEQUENCE [LARGE SCALE GENOMIC DNA]</scope>
    <source>
        <strain evidence="21 22">YL5-2</strain>
    </source>
</reference>
<dbReference type="OrthoDB" id="9811036at2"/>
<dbReference type="GO" id="GO:0009055">
    <property type="term" value="F:electron transfer activity"/>
    <property type="evidence" value="ECO:0007669"/>
    <property type="project" value="UniProtKB-UniRule"/>
</dbReference>
<evidence type="ECO:0000256" key="7">
    <source>
        <dbReference type="ARBA" id="ARBA00022729"/>
    </source>
</evidence>
<dbReference type="Gene3D" id="2.60.40.1250">
    <property type="entry name" value="Thiol:disulfide interchange protein DsbD, N-terminal domain"/>
    <property type="match status" value="1"/>
</dbReference>
<evidence type="ECO:0000313" key="21">
    <source>
        <dbReference type="EMBL" id="PAU79849.1"/>
    </source>
</evidence>
<dbReference type="SUPFAM" id="SSF74863">
    <property type="entry name" value="Thiol:disulfide interchange protein DsbD, N-terminal domain (DsbD-alpha)"/>
    <property type="match status" value="1"/>
</dbReference>
<evidence type="ECO:0000259" key="20">
    <source>
        <dbReference type="PROSITE" id="PS51352"/>
    </source>
</evidence>
<keyword evidence="15 18" id="KW-0676">Redox-active center</keyword>
<dbReference type="Pfam" id="PF13899">
    <property type="entry name" value="Thioredoxin_7"/>
    <property type="match status" value="1"/>
</dbReference>
<dbReference type="InterPro" id="IPR036249">
    <property type="entry name" value="Thioredoxin-like_sf"/>
</dbReference>
<dbReference type="PROSITE" id="PS51352">
    <property type="entry name" value="THIOREDOXIN_2"/>
    <property type="match status" value="1"/>
</dbReference>
<dbReference type="EMBL" id="NSKD01000005">
    <property type="protein sequence ID" value="PAU79849.1"/>
    <property type="molecule type" value="Genomic_DNA"/>
</dbReference>
<feature type="transmembrane region" description="Helical" evidence="18">
    <location>
        <begin position="343"/>
        <end position="365"/>
    </location>
</feature>
<feature type="domain" description="Thioredoxin" evidence="20">
    <location>
        <begin position="463"/>
        <end position="601"/>
    </location>
</feature>
<comment type="catalytic activity">
    <reaction evidence="16 18">
        <text>[protein]-dithiol + NAD(+) = [protein]-disulfide + NADH + H(+)</text>
        <dbReference type="Rhea" id="RHEA:18749"/>
        <dbReference type="Rhea" id="RHEA-COMP:10593"/>
        <dbReference type="Rhea" id="RHEA-COMP:10594"/>
        <dbReference type="ChEBI" id="CHEBI:15378"/>
        <dbReference type="ChEBI" id="CHEBI:29950"/>
        <dbReference type="ChEBI" id="CHEBI:50058"/>
        <dbReference type="ChEBI" id="CHEBI:57540"/>
        <dbReference type="ChEBI" id="CHEBI:57945"/>
        <dbReference type="EC" id="1.8.1.8"/>
    </reaction>
</comment>
<feature type="chain" id="PRO_5013409856" description="Thiol:disulfide interchange protein DsbD" evidence="18">
    <location>
        <begin position="27"/>
        <end position="604"/>
    </location>
</feature>
<keyword evidence="3 18" id="KW-0813">Transport</keyword>
<dbReference type="GO" id="GO:0047134">
    <property type="term" value="F:protein-disulfide reductase [NAD(P)H] activity"/>
    <property type="evidence" value="ECO:0007669"/>
    <property type="project" value="UniProtKB-UniRule"/>
</dbReference>
<keyword evidence="12 18" id="KW-0520">NAD</keyword>
<feature type="disulfide bond" description="Redox-active" evidence="18">
    <location>
        <begin position="122"/>
        <end position="128"/>
    </location>
</feature>
<keyword evidence="13 18" id="KW-0472">Membrane</keyword>
<keyword evidence="6 18" id="KW-0812">Transmembrane</keyword>
<dbReference type="GO" id="GO:0045454">
    <property type="term" value="P:cell redox homeostasis"/>
    <property type="evidence" value="ECO:0007669"/>
    <property type="project" value="TreeGrafter"/>
</dbReference>
<comment type="catalytic activity">
    <reaction evidence="17 18">
        <text>[protein]-dithiol + NADP(+) = [protein]-disulfide + NADPH + H(+)</text>
        <dbReference type="Rhea" id="RHEA:18753"/>
        <dbReference type="Rhea" id="RHEA-COMP:10593"/>
        <dbReference type="Rhea" id="RHEA-COMP:10594"/>
        <dbReference type="ChEBI" id="CHEBI:15378"/>
        <dbReference type="ChEBI" id="CHEBI:29950"/>
        <dbReference type="ChEBI" id="CHEBI:50058"/>
        <dbReference type="ChEBI" id="CHEBI:57783"/>
        <dbReference type="ChEBI" id="CHEBI:58349"/>
        <dbReference type="EC" id="1.8.1.8"/>
    </reaction>
</comment>
<comment type="similarity">
    <text evidence="2 18">Belongs to the thioredoxin family. DsbD subfamily.</text>
</comment>
<evidence type="ECO:0000256" key="4">
    <source>
        <dbReference type="ARBA" id="ARBA00022475"/>
    </source>
</evidence>
<evidence type="ECO:0000256" key="16">
    <source>
        <dbReference type="ARBA" id="ARBA00047388"/>
    </source>
</evidence>
<keyword evidence="4 18" id="KW-1003">Cell membrane</keyword>
<dbReference type="Pfam" id="PF11412">
    <property type="entry name" value="DsbD_N"/>
    <property type="match status" value="1"/>
</dbReference>
<dbReference type="InterPro" id="IPR036929">
    <property type="entry name" value="DsbDN_sf"/>
</dbReference>
<dbReference type="SUPFAM" id="SSF52833">
    <property type="entry name" value="Thioredoxin-like"/>
    <property type="match status" value="1"/>
</dbReference>
<dbReference type="InterPro" id="IPR022910">
    <property type="entry name" value="Thiol_diS_interchange_DbsD"/>
</dbReference>
<keyword evidence="14 18" id="KW-1015">Disulfide bond</keyword>
<dbReference type="EC" id="1.8.1.8" evidence="18"/>
<dbReference type="HAMAP" id="MF_00399">
    <property type="entry name" value="DbsD"/>
    <property type="match status" value="1"/>
</dbReference>
<feature type="compositionally biased region" description="Low complexity" evidence="19">
    <location>
        <begin position="152"/>
        <end position="162"/>
    </location>
</feature>
<feature type="transmembrane region" description="Helical" evidence="18">
    <location>
        <begin position="401"/>
        <end position="419"/>
    </location>
</feature>
<proteinExistence type="inferred from homology"/>
<comment type="caution">
    <text evidence="21">The sequence shown here is derived from an EMBL/GenBank/DDBJ whole genome shotgun (WGS) entry which is preliminary data.</text>
</comment>
<feature type="transmembrane region" description="Helical" evidence="18">
    <location>
        <begin position="298"/>
        <end position="331"/>
    </location>
</feature>
<evidence type="ECO:0000256" key="15">
    <source>
        <dbReference type="ARBA" id="ARBA00023284"/>
    </source>
</evidence>
<feature type="signal peptide" evidence="18">
    <location>
        <begin position="1"/>
        <end position="26"/>
    </location>
</feature>
<evidence type="ECO:0000256" key="6">
    <source>
        <dbReference type="ARBA" id="ARBA00022692"/>
    </source>
</evidence>
<evidence type="ECO:0000256" key="12">
    <source>
        <dbReference type="ARBA" id="ARBA00023027"/>
    </source>
</evidence>
<evidence type="ECO:0000256" key="13">
    <source>
        <dbReference type="ARBA" id="ARBA00023136"/>
    </source>
</evidence>
<evidence type="ECO:0000256" key="14">
    <source>
        <dbReference type="ARBA" id="ARBA00023157"/>
    </source>
</evidence>
<dbReference type="CDD" id="cd02953">
    <property type="entry name" value="DsbDgamma"/>
    <property type="match status" value="1"/>
</dbReference>
<name>A0A2A2F5E1_9GAMM</name>
<evidence type="ECO:0000256" key="17">
    <source>
        <dbReference type="ARBA" id="ARBA00047804"/>
    </source>
</evidence>
<dbReference type="PANTHER" id="PTHR32234">
    <property type="entry name" value="THIOL:DISULFIDE INTERCHANGE PROTEIN DSBD"/>
    <property type="match status" value="1"/>
</dbReference>
<dbReference type="GO" id="GO:0017004">
    <property type="term" value="P:cytochrome complex assembly"/>
    <property type="evidence" value="ECO:0007669"/>
    <property type="project" value="UniProtKB-UniRule"/>
</dbReference>
<evidence type="ECO:0000256" key="11">
    <source>
        <dbReference type="ARBA" id="ARBA00023002"/>
    </source>
</evidence>
<dbReference type="PANTHER" id="PTHR32234:SF0">
    <property type="entry name" value="THIOL:DISULFIDE INTERCHANGE PROTEIN DSBD"/>
    <property type="match status" value="1"/>
</dbReference>
<dbReference type="Proteomes" id="UP000218896">
    <property type="component" value="Unassembled WGS sequence"/>
</dbReference>
<evidence type="ECO:0000256" key="10">
    <source>
        <dbReference type="ARBA" id="ARBA00022989"/>
    </source>
</evidence>
<feature type="region of interest" description="Disordered" evidence="19">
    <location>
        <begin position="138"/>
        <end position="162"/>
    </location>
</feature>
<protein>
    <recommendedName>
        <fullName evidence="18">Thiol:disulfide interchange protein DsbD</fullName>
        <ecNumber evidence="18">1.8.1.8</ecNumber>
    </recommendedName>
    <alternativeName>
        <fullName evidence="18">Protein-disulfide reductase</fullName>
        <shortName evidence="18">Disulfide reductase</shortName>
    </alternativeName>
</protein>
<dbReference type="RefSeq" id="WP_095617919.1">
    <property type="nucleotide sequence ID" value="NZ_NSKD01000005.1"/>
</dbReference>
<dbReference type="InterPro" id="IPR003834">
    <property type="entry name" value="Cyt_c_assmbl_TM_dom"/>
</dbReference>
<dbReference type="Gene3D" id="3.40.30.10">
    <property type="entry name" value="Glutaredoxin"/>
    <property type="match status" value="1"/>
</dbReference>
<evidence type="ECO:0000256" key="5">
    <source>
        <dbReference type="ARBA" id="ARBA00022519"/>
    </source>
</evidence>
<evidence type="ECO:0000313" key="22">
    <source>
        <dbReference type="Proteomes" id="UP000218896"/>
    </source>
</evidence>
<keyword evidence="9 18" id="KW-0249">Electron transport</keyword>
<feature type="transmembrane region" description="Helical" evidence="18">
    <location>
        <begin position="257"/>
        <end position="277"/>
    </location>
</feature>
<feature type="transmembrane region" description="Helical" evidence="18">
    <location>
        <begin position="179"/>
        <end position="212"/>
    </location>
</feature>
<feature type="transmembrane region" description="Helical" evidence="18">
    <location>
        <begin position="377"/>
        <end position="395"/>
    </location>
</feature>
<evidence type="ECO:0000256" key="18">
    <source>
        <dbReference type="HAMAP-Rule" id="MF_00399"/>
    </source>
</evidence>
<evidence type="ECO:0000256" key="19">
    <source>
        <dbReference type="SAM" id="MobiDB-lite"/>
    </source>
</evidence>
<dbReference type="AlphaFoldDB" id="A0A2A2F5E1"/>
<comment type="function">
    <text evidence="18">Required to facilitate the formation of correct disulfide bonds in some periplasmic proteins and for the assembly of the periplasmic c-type cytochromes. Acts by transferring electrons from cytoplasmic thioredoxin to the periplasm. This transfer involves a cascade of disulfide bond formation and reduction steps.</text>
</comment>
<gene>
    <name evidence="18" type="primary">dsbD</name>
    <name evidence="21" type="ORF">CK501_11650</name>
</gene>
<sequence length="604" mass="63312" precursor="true">MRHTRSAATVMAALFLMLAGMIPVQAAIDQSDFLSPEEAFQYELVPDGDQYRLAWDIADDYYLYRKRMTVTGQDAEPASVSYPEGEIITDEYFGESEVYYGQAEVLIDPGEARTLELSWQGCADKGLCYPPQSATVTLDGKTASPDDGDGGNPNAEQAGGAAPQAEDEYLASSLADSSLAWNLALFFGLGLLLVFTPCVLPMVPILSAVIVGSQAARGQAFWPSLIFVVTMAATYAVLGAAAGLIGANLQAAFQVPLFIGGLAVLFVLLALSMFGVYELQLPAFIRERLEAMNGRQTGGHLGGAALMGFFSALLASPCMTAPLAGALLYIAESGDALNGGLGLFALGLGMGAPLVAFGTLGASFLPKPGAWMNGVKAVFGVILLGTAVWFLERILPDHVVMALWGILAVIVSALALNAVRHATLAEPARALAAALALVVGLWGGLMLVGAAGGGSALYSPLTPFVGSSEPAASTGETDDGMAGFEVIKSPSDLDQAVARAGEQGRWTLLEFYADWCITCEVIEEEVFGDPQVQKALADVQLLQADVTANDRTDQALMDELQVVGPPTIMLIGPDGQERRGYRVTGEISSDAFLERLSATGASSL</sequence>
<dbReference type="NCBIfam" id="NF001419">
    <property type="entry name" value="PRK00293.1"/>
    <property type="match status" value="1"/>
</dbReference>
<accession>A0A2A2F5E1</accession>
<dbReference type="InterPro" id="IPR028250">
    <property type="entry name" value="DsbDN"/>
</dbReference>
<feature type="transmembrane region" description="Helical" evidence="18">
    <location>
        <begin position="224"/>
        <end position="245"/>
    </location>
</feature>
<dbReference type="GO" id="GO:0005886">
    <property type="term" value="C:plasma membrane"/>
    <property type="evidence" value="ECO:0007669"/>
    <property type="project" value="UniProtKB-SubCell"/>
</dbReference>
<keyword evidence="5 18" id="KW-0997">Cell inner membrane</keyword>
<keyword evidence="11 18" id="KW-0560">Oxidoreductase</keyword>
<evidence type="ECO:0000256" key="3">
    <source>
        <dbReference type="ARBA" id="ARBA00022448"/>
    </source>
</evidence>
<organism evidence="21 22">
    <name type="scientific">Halovibrio salipaludis</name>
    <dbReference type="NCBI Taxonomy" id="2032626"/>
    <lineage>
        <taxon>Bacteria</taxon>
        <taxon>Pseudomonadati</taxon>
        <taxon>Pseudomonadota</taxon>
        <taxon>Gammaproteobacteria</taxon>
        <taxon>Oceanospirillales</taxon>
        <taxon>Halomonadaceae</taxon>
        <taxon>Halovibrio</taxon>
    </lineage>
</organism>
<keyword evidence="7 18" id="KW-0732">Signal</keyword>
<dbReference type="InterPro" id="IPR013766">
    <property type="entry name" value="Thioredoxin_domain"/>
</dbReference>
<feature type="transmembrane region" description="Helical" evidence="18">
    <location>
        <begin position="431"/>
        <end position="458"/>
    </location>
</feature>
<dbReference type="Pfam" id="PF02683">
    <property type="entry name" value="DsbD_TM"/>
    <property type="match status" value="1"/>
</dbReference>